<proteinExistence type="predicted"/>
<feature type="chain" id="PRO_5025422714" evidence="1">
    <location>
        <begin position="29"/>
        <end position="267"/>
    </location>
</feature>
<dbReference type="AlphaFoldDB" id="A0A6A6BZZ0"/>
<name>A0A6A6BZZ0_ZASCE</name>
<evidence type="ECO:0000313" key="2">
    <source>
        <dbReference type="EMBL" id="KAF2159460.1"/>
    </source>
</evidence>
<organism evidence="2 3">
    <name type="scientific">Zasmidium cellare ATCC 36951</name>
    <dbReference type="NCBI Taxonomy" id="1080233"/>
    <lineage>
        <taxon>Eukaryota</taxon>
        <taxon>Fungi</taxon>
        <taxon>Dikarya</taxon>
        <taxon>Ascomycota</taxon>
        <taxon>Pezizomycotina</taxon>
        <taxon>Dothideomycetes</taxon>
        <taxon>Dothideomycetidae</taxon>
        <taxon>Mycosphaerellales</taxon>
        <taxon>Mycosphaerellaceae</taxon>
        <taxon>Zasmidium</taxon>
    </lineage>
</organism>
<dbReference type="OrthoDB" id="10255963at2759"/>
<feature type="signal peptide" evidence="1">
    <location>
        <begin position="1"/>
        <end position="28"/>
    </location>
</feature>
<accession>A0A6A6BZZ0</accession>
<dbReference type="Proteomes" id="UP000799537">
    <property type="component" value="Unassembled WGS sequence"/>
</dbReference>
<keyword evidence="1" id="KW-0732">Signal</keyword>
<gene>
    <name evidence="2" type="ORF">M409DRAFT_60806</name>
</gene>
<keyword evidence="3" id="KW-1185">Reference proteome</keyword>
<sequence>MFSKAITTSRLASCATFLLALGAKGAFGDTAIDNDTFQNDPAGAAIQAAPLWFLPTSTCFRSPAEVNGEQTNGNDPDNCNINKIDNNCPQQPDWQGAYTKANSFPTYYYVKYCGDLDQWRILYDVYFTKDTGHKSDWEWAVINNGNGGYNRDSVIMEQEGNHGYSAWSSIPEAFIDNIYNNDGSNGNHAKLYVAKWHHSIQTSPNSSFKSTCPPGFKDDFRANDYYWVASDNLVSDDVIDPSWVWGKADSFPASFHDGGAHDICRNL</sequence>
<evidence type="ECO:0000256" key="1">
    <source>
        <dbReference type="SAM" id="SignalP"/>
    </source>
</evidence>
<reference evidence="2" key="1">
    <citation type="journal article" date="2020" name="Stud. Mycol.">
        <title>101 Dothideomycetes genomes: a test case for predicting lifestyles and emergence of pathogens.</title>
        <authorList>
            <person name="Haridas S."/>
            <person name="Albert R."/>
            <person name="Binder M."/>
            <person name="Bloem J."/>
            <person name="Labutti K."/>
            <person name="Salamov A."/>
            <person name="Andreopoulos B."/>
            <person name="Baker S."/>
            <person name="Barry K."/>
            <person name="Bills G."/>
            <person name="Bluhm B."/>
            <person name="Cannon C."/>
            <person name="Castanera R."/>
            <person name="Culley D."/>
            <person name="Daum C."/>
            <person name="Ezra D."/>
            <person name="Gonzalez J."/>
            <person name="Henrissat B."/>
            <person name="Kuo A."/>
            <person name="Liang C."/>
            <person name="Lipzen A."/>
            <person name="Lutzoni F."/>
            <person name="Magnuson J."/>
            <person name="Mondo S."/>
            <person name="Nolan M."/>
            <person name="Ohm R."/>
            <person name="Pangilinan J."/>
            <person name="Park H.-J."/>
            <person name="Ramirez L."/>
            <person name="Alfaro M."/>
            <person name="Sun H."/>
            <person name="Tritt A."/>
            <person name="Yoshinaga Y."/>
            <person name="Zwiers L.-H."/>
            <person name="Turgeon B."/>
            <person name="Goodwin S."/>
            <person name="Spatafora J."/>
            <person name="Crous P."/>
            <person name="Grigoriev I."/>
        </authorList>
    </citation>
    <scope>NUCLEOTIDE SEQUENCE</scope>
    <source>
        <strain evidence="2">ATCC 36951</strain>
    </source>
</reference>
<protein>
    <submittedName>
        <fullName evidence="2">Uncharacterized protein</fullName>
    </submittedName>
</protein>
<dbReference type="GeneID" id="54567853"/>
<dbReference type="RefSeq" id="XP_033660349.1">
    <property type="nucleotide sequence ID" value="XM_033814581.1"/>
</dbReference>
<evidence type="ECO:0000313" key="3">
    <source>
        <dbReference type="Proteomes" id="UP000799537"/>
    </source>
</evidence>
<dbReference type="EMBL" id="ML993637">
    <property type="protein sequence ID" value="KAF2159460.1"/>
    <property type="molecule type" value="Genomic_DNA"/>
</dbReference>